<keyword evidence="1" id="KW-0472">Membrane</keyword>
<dbReference type="RefSeq" id="WP_423230677.1">
    <property type="nucleotide sequence ID" value="NZ_KQ956180.1"/>
</dbReference>
<dbReference type="PATRIC" id="fig|1502.174.peg.852"/>
<evidence type="ECO:0008006" key="4">
    <source>
        <dbReference type="Google" id="ProtNLM"/>
    </source>
</evidence>
<dbReference type="Proteomes" id="UP000070646">
    <property type="component" value="Unassembled WGS sequence"/>
</dbReference>
<evidence type="ECO:0000313" key="3">
    <source>
        <dbReference type="Proteomes" id="UP000070646"/>
    </source>
</evidence>
<dbReference type="EMBL" id="LRPU01000034">
    <property type="protein sequence ID" value="KXA13544.1"/>
    <property type="molecule type" value="Genomic_DNA"/>
</dbReference>
<sequence>KIKFNSDKPIDIKSLTFFSMLGILTYEIEQNFSNMTFDYNDILATLLGSIGIYFILKKIIKIK</sequence>
<accession>A0A133NB72</accession>
<gene>
    <name evidence="2" type="ORF">HMPREF3222_00844</name>
</gene>
<comment type="caution">
    <text evidence="2">The sequence shown here is derived from an EMBL/GenBank/DDBJ whole genome shotgun (WGS) entry which is preliminary data.</text>
</comment>
<protein>
    <recommendedName>
        <fullName evidence="4">VanZ family protein</fullName>
    </recommendedName>
</protein>
<keyword evidence="1" id="KW-0812">Transmembrane</keyword>
<dbReference type="AlphaFoldDB" id="A0A133NB72"/>
<evidence type="ECO:0000256" key="1">
    <source>
        <dbReference type="SAM" id="Phobius"/>
    </source>
</evidence>
<reference evidence="2 3" key="1">
    <citation type="submission" date="2016-01" db="EMBL/GenBank/DDBJ databases">
        <authorList>
            <person name="Oliw E.H."/>
        </authorList>
    </citation>
    <scope>NUCLEOTIDE SEQUENCE [LARGE SCALE GENOMIC DNA]</scope>
    <source>
        <strain evidence="2 3">MJR7757A</strain>
    </source>
</reference>
<feature type="non-terminal residue" evidence="2">
    <location>
        <position position="1"/>
    </location>
</feature>
<organism evidence="2 3">
    <name type="scientific">Clostridium perfringens</name>
    <dbReference type="NCBI Taxonomy" id="1502"/>
    <lineage>
        <taxon>Bacteria</taxon>
        <taxon>Bacillati</taxon>
        <taxon>Bacillota</taxon>
        <taxon>Clostridia</taxon>
        <taxon>Eubacteriales</taxon>
        <taxon>Clostridiaceae</taxon>
        <taxon>Clostridium</taxon>
    </lineage>
</organism>
<evidence type="ECO:0000313" key="2">
    <source>
        <dbReference type="EMBL" id="KXA13544.1"/>
    </source>
</evidence>
<name>A0A133NB72_CLOPF</name>
<keyword evidence="1" id="KW-1133">Transmembrane helix</keyword>
<feature type="transmembrane region" description="Helical" evidence="1">
    <location>
        <begin position="40"/>
        <end position="56"/>
    </location>
</feature>
<proteinExistence type="predicted"/>